<feature type="chain" id="PRO_5020394135" evidence="14">
    <location>
        <begin position="29"/>
        <end position="759"/>
    </location>
</feature>
<keyword evidence="8 12" id="KW-0798">TonB box</keyword>
<dbReference type="InterPro" id="IPR012910">
    <property type="entry name" value="Plug_dom"/>
</dbReference>
<dbReference type="GO" id="GO:0006826">
    <property type="term" value="P:iron ion transport"/>
    <property type="evidence" value="ECO:0007669"/>
    <property type="project" value="UniProtKB-KW"/>
</dbReference>
<protein>
    <submittedName>
        <fullName evidence="17">TonB-dependent receptor</fullName>
    </submittedName>
</protein>
<feature type="domain" description="TonB-dependent receptor-like beta-barrel" evidence="15">
    <location>
        <begin position="291"/>
        <end position="725"/>
    </location>
</feature>
<evidence type="ECO:0000256" key="3">
    <source>
        <dbReference type="ARBA" id="ARBA00022452"/>
    </source>
</evidence>
<dbReference type="PANTHER" id="PTHR32552:SF81">
    <property type="entry name" value="TONB-DEPENDENT OUTER MEMBRANE RECEPTOR"/>
    <property type="match status" value="1"/>
</dbReference>
<evidence type="ECO:0000256" key="9">
    <source>
        <dbReference type="ARBA" id="ARBA00023136"/>
    </source>
</evidence>
<feature type="signal peptide" evidence="14">
    <location>
        <begin position="1"/>
        <end position="28"/>
    </location>
</feature>
<organism evidence="17 18">
    <name type="scientific">Seongchinamella unica</name>
    <dbReference type="NCBI Taxonomy" id="2547392"/>
    <lineage>
        <taxon>Bacteria</taxon>
        <taxon>Pseudomonadati</taxon>
        <taxon>Pseudomonadota</taxon>
        <taxon>Gammaproteobacteria</taxon>
        <taxon>Cellvibrionales</taxon>
        <taxon>Halieaceae</taxon>
        <taxon>Seongchinamella</taxon>
    </lineage>
</organism>
<feature type="domain" description="TonB-dependent receptor plug" evidence="16">
    <location>
        <begin position="50"/>
        <end position="156"/>
    </location>
</feature>
<dbReference type="Gene3D" id="2.40.170.20">
    <property type="entry name" value="TonB-dependent receptor, beta-barrel domain"/>
    <property type="match status" value="2"/>
</dbReference>
<keyword evidence="9 11" id="KW-0472">Membrane</keyword>
<keyword evidence="5 11" id="KW-0812">Transmembrane</keyword>
<feature type="compositionally biased region" description="Polar residues" evidence="13">
    <location>
        <begin position="307"/>
        <end position="317"/>
    </location>
</feature>
<feature type="region of interest" description="Disordered" evidence="13">
    <location>
        <begin position="289"/>
        <end position="317"/>
    </location>
</feature>
<dbReference type="AlphaFoldDB" id="A0A4R5LUH9"/>
<accession>A0A4R5LUH9</accession>
<keyword evidence="18" id="KW-1185">Reference proteome</keyword>
<dbReference type="Proteomes" id="UP000295554">
    <property type="component" value="Unassembled WGS sequence"/>
</dbReference>
<evidence type="ECO:0000256" key="7">
    <source>
        <dbReference type="ARBA" id="ARBA00023065"/>
    </source>
</evidence>
<evidence type="ECO:0000256" key="10">
    <source>
        <dbReference type="ARBA" id="ARBA00023237"/>
    </source>
</evidence>
<evidence type="ECO:0000256" key="8">
    <source>
        <dbReference type="ARBA" id="ARBA00023077"/>
    </source>
</evidence>
<gene>
    <name evidence="17" type="ORF">E2F43_00975</name>
</gene>
<dbReference type="OrthoDB" id="7051185at2"/>
<dbReference type="Pfam" id="PF07715">
    <property type="entry name" value="Plug"/>
    <property type="match status" value="1"/>
</dbReference>
<dbReference type="InterPro" id="IPR036942">
    <property type="entry name" value="Beta-barrel_TonB_sf"/>
</dbReference>
<keyword evidence="4" id="KW-0410">Iron transport</keyword>
<sequence>MKKRNLVKTALACSLATAWSASPLQAVAQEERIALEEVIVTARKREESMQDIPVTVTALAAELNRSTVKSLQDVQNYVPNVNIDMVAGNNGASISIRGISFQETDKSVEPPAGVILDGVYQGVVAGGLLHNFDMERIEVLRGPQGTLFGKNTTAGALNIVRSAPTREWGVKAQLGAGSWDLRELRAVVNTPLTDNGGLKFYASKSEHDGYMESRISNEDFGIQDYLQVGARVAFNLTDNFDISFNAERIEDDSDVGAWSNFNDFADLGCLISVGGIPVAGIPPDASGAPFGSGCEALDSDSDEDHTPQNAPNSSEVTNDSYNLTMNWALGDWMLTAITGYIEREEEFRVEYDATQVEFLTVQAAQEYEQFSQEVRINGNLTDNINLTAGVYYWNSEYDQFQESFDMWYYLGIGFGPEGGLWPGAISSELDGTGENTSYAVFASVDWQLTDRLQLNLGGRFTEEERKLTAHTTSFLLHLPDDSIVTLVPMGPPQNYKDDWSEFSPRIALTYDVSDDMMLFGSFASGFKSGGFFARTQNVNDINSFDPEYVDTYELGMKSEWLQNRLRFNATAFYSDYTDKQEEVITDLGDGNVTTIVNNAADVEIWGLEAEFNAQFTAGLSGFFNAGYLNAEFSDFMVSDQEGNPVDNSGLELRNAPEYTFAAGLNYYLTLGEVEVGMHYNYRWRDEYHTILNNDPRGLVDAGGFHNASVDLRFGEHYLLSVYGRNMGDERYARVIPIGISTFGQYSPPENYGVELTVNF</sequence>
<keyword evidence="2 11" id="KW-0813">Transport</keyword>
<comment type="subcellular location">
    <subcellularLocation>
        <location evidence="1 11">Cell outer membrane</location>
        <topology evidence="1 11">Multi-pass membrane protein</topology>
    </subcellularLocation>
</comment>
<dbReference type="GO" id="GO:0009279">
    <property type="term" value="C:cell outer membrane"/>
    <property type="evidence" value="ECO:0007669"/>
    <property type="project" value="UniProtKB-SubCell"/>
</dbReference>
<dbReference type="EMBL" id="SMSE01000001">
    <property type="protein sequence ID" value="TDG14848.1"/>
    <property type="molecule type" value="Genomic_DNA"/>
</dbReference>
<evidence type="ECO:0000256" key="6">
    <source>
        <dbReference type="ARBA" id="ARBA00023004"/>
    </source>
</evidence>
<evidence type="ECO:0000256" key="2">
    <source>
        <dbReference type="ARBA" id="ARBA00022448"/>
    </source>
</evidence>
<evidence type="ECO:0000256" key="5">
    <source>
        <dbReference type="ARBA" id="ARBA00022692"/>
    </source>
</evidence>
<evidence type="ECO:0000256" key="4">
    <source>
        <dbReference type="ARBA" id="ARBA00022496"/>
    </source>
</evidence>
<dbReference type="InterPro" id="IPR000531">
    <property type="entry name" value="Beta-barrel_TonB"/>
</dbReference>
<dbReference type="SUPFAM" id="SSF56935">
    <property type="entry name" value="Porins"/>
    <property type="match status" value="1"/>
</dbReference>
<evidence type="ECO:0000256" key="14">
    <source>
        <dbReference type="SAM" id="SignalP"/>
    </source>
</evidence>
<evidence type="ECO:0000256" key="11">
    <source>
        <dbReference type="PROSITE-ProRule" id="PRU01360"/>
    </source>
</evidence>
<keyword evidence="17" id="KW-0675">Receptor</keyword>
<comment type="similarity">
    <text evidence="11 12">Belongs to the TonB-dependent receptor family.</text>
</comment>
<dbReference type="PROSITE" id="PS52016">
    <property type="entry name" value="TONB_DEPENDENT_REC_3"/>
    <property type="match status" value="1"/>
</dbReference>
<dbReference type="CDD" id="cd01347">
    <property type="entry name" value="ligand_gated_channel"/>
    <property type="match status" value="1"/>
</dbReference>
<dbReference type="InterPro" id="IPR039426">
    <property type="entry name" value="TonB-dep_rcpt-like"/>
</dbReference>
<dbReference type="PANTHER" id="PTHR32552">
    <property type="entry name" value="FERRICHROME IRON RECEPTOR-RELATED"/>
    <property type="match status" value="1"/>
</dbReference>
<keyword evidence="6" id="KW-0408">Iron</keyword>
<proteinExistence type="inferred from homology"/>
<keyword evidence="14" id="KW-0732">Signal</keyword>
<dbReference type="Pfam" id="PF00593">
    <property type="entry name" value="TonB_dep_Rec_b-barrel"/>
    <property type="match status" value="1"/>
</dbReference>
<keyword evidence="3 11" id="KW-1134">Transmembrane beta strand</keyword>
<keyword evidence="10 11" id="KW-0998">Cell outer membrane</keyword>
<dbReference type="RefSeq" id="WP_133209013.1">
    <property type="nucleotide sequence ID" value="NZ_SMSE01000001.1"/>
</dbReference>
<name>A0A4R5LUH9_9GAMM</name>
<evidence type="ECO:0000259" key="15">
    <source>
        <dbReference type="Pfam" id="PF00593"/>
    </source>
</evidence>
<keyword evidence="7" id="KW-0406">Ion transport</keyword>
<reference evidence="17 18" key="1">
    <citation type="submission" date="2019-03" db="EMBL/GenBank/DDBJ databases">
        <title>Seongchinamella monodicae gen. nov., sp. nov., a novel member of the Gammaproteobacteria isolated from a tidal mudflat of beach.</title>
        <authorList>
            <person name="Yang H.G."/>
            <person name="Kang J.W."/>
            <person name="Lee S.D."/>
        </authorList>
    </citation>
    <scope>NUCLEOTIDE SEQUENCE [LARGE SCALE GENOMIC DNA]</scope>
    <source>
        <strain evidence="17 18">GH4-78</strain>
    </source>
</reference>
<evidence type="ECO:0000313" key="18">
    <source>
        <dbReference type="Proteomes" id="UP000295554"/>
    </source>
</evidence>
<evidence type="ECO:0000256" key="13">
    <source>
        <dbReference type="SAM" id="MobiDB-lite"/>
    </source>
</evidence>
<comment type="caution">
    <text evidence="17">The sequence shown here is derived from an EMBL/GenBank/DDBJ whole genome shotgun (WGS) entry which is preliminary data.</text>
</comment>
<evidence type="ECO:0000256" key="1">
    <source>
        <dbReference type="ARBA" id="ARBA00004571"/>
    </source>
</evidence>
<evidence type="ECO:0000256" key="12">
    <source>
        <dbReference type="RuleBase" id="RU003357"/>
    </source>
</evidence>
<evidence type="ECO:0000313" key="17">
    <source>
        <dbReference type="EMBL" id="TDG14848.1"/>
    </source>
</evidence>
<evidence type="ECO:0000259" key="16">
    <source>
        <dbReference type="Pfam" id="PF07715"/>
    </source>
</evidence>